<evidence type="ECO:0000256" key="13">
    <source>
        <dbReference type="ARBA" id="ARBA00077165"/>
    </source>
</evidence>
<dbReference type="EC" id="2.3.2.6" evidence="10 15"/>
<evidence type="ECO:0000256" key="1">
    <source>
        <dbReference type="ARBA" id="ARBA00004496"/>
    </source>
</evidence>
<comment type="subcellular location">
    <subcellularLocation>
        <location evidence="1 15">Cytoplasm</location>
    </subcellularLocation>
</comment>
<dbReference type="Gene3D" id="3.40.630.70">
    <property type="entry name" value="Leucyl/phenylalanyl-tRNA-protein transferase, C-terminal domain"/>
    <property type="match status" value="1"/>
</dbReference>
<keyword evidence="2 15" id="KW-0963">Cytoplasm</keyword>
<dbReference type="PANTHER" id="PTHR30098">
    <property type="entry name" value="LEUCYL/PHENYLALANYL-TRNA--PROTEIN TRANSFERASE"/>
    <property type="match status" value="1"/>
</dbReference>
<dbReference type="InterPro" id="IPR016181">
    <property type="entry name" value="Acyl_CoA_acyltransferase"/>
</dbReference>
<accession>A0A1S8NDL9</accession>
<dbReference type="AlphaFoldDB" id="A0A1S8NDL9"/>
<name>A0A1S8NDL9_CLOSA</name>
<dbReference type="GO" id="GO:0008914">
    <property type="term" value="F:leucyl-tRNA--protein transferase activity"/>
    <property type="evidence" value="ECO:0007669"/>
    <property type="project" value="UniProtKB-UniRule"/>
</dbReference>
<dbReference type="PANTHER" id="PTHR30098:SF2">
    <property type="entry name" value="LEUCYL_PHENYLALANYL-TRNA--PROTEIN TRANSFERASE"/>
    <property type="match status" value="1"/>
</dbReference>
<dbReference type="Proteomes" id="UP000191154">
    <property type="component" value="Unassembled WGS sequence"/>
</dbReference>
<dbReference type="HAMAP" id="MF_00688">
    <property type="entry name" value="Leu_Phe_trans"/>
    <property type="match status" value="1"/>
</dbReference>
<comment type="function">
    <text evidence="8 15">Functions in the N-end rule pathway of protein degradation where it conjugates Leu, Phe and, less efficiently, Met from aminoacyl-tRNAs to the N-termini of proteins containing an N-terminal arginine or lysine.</text>
</comment>
<dbReference type="GO" id="GO:0005737">
    <property type="term" value="C:cytoplasm"/>
    <property type="evidence" value="ECO:0007669"/>
    <property type="project" value="UniProtKB-SubCell"/>
</dbReference>
<dbReference type="FunFam" id="3.30.70.3550:FF:000001">
    <property type="entry name" value="Leucyl/phenylalanyl-tRNA--protein transferase"/>
    <property type="match status" value="1"/>
</dbReference>
<evidence type="ECO:0000256" key="14">
    <source>
        <dbReference type="ARBA" id="ARBA00083640"/>
    </source>
</evidence>
<dbReference type="InterPro" id="IPR042203">
    <property type="entry name" value="Leu/Phe-tRNA_Trfase_C"/>
</dbReference>
<dbReference type="SUPFAM" id="SSF55729">
    <property type="entry name" value="Acyl-CoA N-acyltransferases (Nat)"/>
    <property type="match status" value="1"/>
</dbReference>
<dbReference type="EMBL" id="LZYZ01000002">
    <property type="protein sequence ID" value="OOM14371.1"/>
    <property type="molecule type" value="Genomic_DNA"/>
</dbReference>
<evidence type="ECO:0000256" key="7">
    <source>
        <dbReference type="ARBA" id="ARBA00051538"/>
    </source>
</evidence>
<dbReference type="NCBIfam" id="TIGR00667">
    <property type="entry name" value="aat"/>
    <property type="match status" value="1"/>
</dbReference>
<evidence type="ECO:0000313" key="16">
    <source>
        <dbReference type="EMBL" id="OOM14371.1"/>
    </source>
</evidence>
<dbReference type="Pfam" id="PF03588">
    <property type="entry name" value="Leu_Phe_trans"/>
    <property type="match status" value="1"/>
</dbReference>
<evidence type="ECO:0000256" key="6">
    <source>
        <dbReference type="ARBA" id="ARBA00050652"/>
    </source>
</evidence>
<evidence type="ECO:0000256" key="8">
    <source>
        <dbReference type="ARBA" id="ARBA00054043"/>
    </source>
</evidence>
<protein>
    <recommendedName>
        <fullName evidence="11 15">Leucyl/phenylalanyl-tRNA--protein transferase</fullName>
        <ecNumber evidence="10 15">2.3.2.6</ecNumber>
    </recommendedName>
    <alternativeName>
        <fullName evidence="12 15">L/F-transferase</fullName>
    </alternativeName>
    <alternativeName>
        <fullName evidence="13 15">Leucyltransferase</fullName>
    </alternativeName>
    <alternativeName>
        <fullName evidence="14 15">Phenyalanyltransferase</fullName>
    </alternativeName>
</protein>
<evidence type="ECO:0000256" key="9">
    <source>
        <dbReference type="ARBA" id="ARBA00061535"/>
    </source>
</evidence>
<evidence type="ECO:0000256" key="5">
    <source>
        <dbReference type="ARBA" id="ARBA00050607"/>
    </source>
</evidence>
<dbReference type="InterPro" id="IPR042221">
    <property type="entry name" value="Leu/Phe-tRNA_Trfase_N"/>
</dbReference>
<evidence type="ECO:0000256" key="3">
    <source>
        <dbReference type="ARBA" id="ARBA00022679"/>
    </source>
</evidence>
<keyword evidence="4 15" id="KW-0012">Acyltransferase</keyword>
<comment type="catalytic activity">
    <reaction evidence="7 15">
        <text>N-terminal L-lysyl-[protein] + L-leucyl-tRNA(Leu) = N-terminal L-leucyl-L-lysyl-[protein] + tRNA(Leu) + H(+)</text>
        <dbReference type="Rhea" id="RHEA:12340"/>
        <dbReference type="Rhea" id="RHEA-COMP:9613"/>
        <dbReference type="Rhea" id="RHEA-COMP:9622"/>
        <dbReference type="Rhea" id="RHEA-COMP:12670"/>
        <dbReference type="Rhea" id="RHEA-COMP:12671"/>
        <dbReference type="ChEBI" id="CHEBI:15378"/>
        <dbReference type="ChEBI" id="CHEBI:65249"/>
        <dbReference type="ChEBI" id="CHEBI:78442"/>
        <dbReference type="ChEBI" id="CHEBI:78494"/>
        <dbReference type="ChEBI" id="CHEBI:133043"/>
        <dbReference type="EC" id="2.3.2.6"/>
    </reaction>
</comment>
<comment type="catalytic activity">
    <reaction evidence="6 15">
        <text>N-terminal L-arginyl-[protein] + L-leucyl-tRNA(Leu) = N-terminal L-leucyl-L-arginyl-[protein] + tRNA(Leu) + H(+)</text>
        <dbReference type="Rhea" id="RHEA:50416"/>
        <dbReference type="Rhea" id="RHEA-COMP:9613"/>
        <dbReference type="Rhea" id="RHEA-COMP:9622"/>
        <dbReference type="Rhea" id="RHEA-COMP:12672"/>
        <dbReference type="Rhea" id="RHEA-COMP:12673"/>
        <dbReference type="ChEBI" id="CHEBI:15378"/>
        <dbReference type="ChEBI" id="CHEBI:64719"/>
        <dbReference type="ChEBI" id="CHEBI:78442"/>
        <dbReference type="ChEBI" id="CHEBI:78494"/>
        <dbReference type="ChEBI" id="CHEBI:133044"/>
        <dbReference type="EC" id="2.3.2.6"/>
    </reaction>
</comment>
<evidence type="ECO:0000256" key="10">
    <source>
        <dbReference type="ARBA" id="ARBA00066767"/>
    </source>
</evidence>
<comment type="caution">
    <text evidence="16">The sequence shown here is derived from an EMBL/GenBank/DDBJ whole genome shotgun (WGS) entry which is preliminary data.</text>
</comment>
<evidence type="ECO:0000313" key="17">
    <source>
        <dbReference type="Proteomes" id="UP000191154"/>
    </source>
</evidence>
<dbReference type="GO" id="GO:0030163">
    <property type="term" value="P:protein catabolic process"/>
    <property type="evidence" value="ECO:0007669"/>
    <property type="project" value="UniProtKB-UniRule"/>
</dbReference>
<evidence type="ECO:0000256" key="11">
    <source>
        <dbReference type="ARBA" id="ARBA00074372"/>
    </source>
</evidence>
<proteinExistence type="inferred from homology"/>
<evidence type="ECO:0000256" key="2">
    <source>
        <dbReference type="ARBA" id="ARBA00022490"/>
    </source>
</evidence>
<keyword evidence="3 15" id="KW-0808">Transferase</keyword>
<dbReference type="Gene3D" id="3.30.70.3550">
    <property type="entry name" value="Leucyl/phenylalanyl-tRNA-protein transferase, N-terminal domain"/>
    <property type="match status" value="1"/>
</dbReference>
<evidence type="ECO:0000256" key="4">
    <source>
        <dbReference type="ARBA" id="ARBA00023315"/>
    </source>
</evidence>
<evidence type="ECO:0000256" key="12">
    <source>
        <dbReference type="ARBA" id="ARBA00077136"/>
    </source>
</evidence>
<organism evidence="16 17">
    <name type="scientific">Clostridium saccharobutylicum</name>
    <dbReference type="NCBI Taxonomy" id="169679"/>
    <lineage>
        <taxon>Bacteria</taxon>
        <taxon>Bacillati</taxon>
        <taxon>Bacillota</taxon>
        <taxon>Clostridia</taxon>
        <taxon>Eubacteriales</taxon>
        <taxon>Clostridiaceae</taxon>
        <taxon>Clostridium</taxon>
    </lineage>
</organism>
<comment type="catalytic activity">
    <reaction evidence="5 15">
        <text>L-phenylalanyl-tRNA(Phe) + an N-terminal L-alpha-aminoacyl-[protein] = an N-terminal L-phenylalanyl-L-alpha-aminoacyl-[protein] + tRNA(Phe)</text>
        <dbReference type="Rhea" id="RHEA:43632"/>
        <dbReference type="Rhea" id="RHEA-COMP:9668"/>
        <dbReference type="Rhea" id="RHEA-COMP:9699"/>
        <dbReference type="Rhea" id="RHEA-COMP:10636"/>
        <dbReference type="Rhea" id="RHEA-COMP:10637"/>
        <dbReference type="ChEBI" id="CHEBI:78442"/>
        <dbReference type="ChEBI" id="CHEBI:78531"/>
        <dbReference type="ChEBI" id="CHEBI:78597"/>
        <dbReference type="ChEBI" id="CHEBI:83561"/>
        <dbReference type="EC" id="2.3.2.6"/>
    </reaction>
</comment>
<evidence type="ECO:0000256" key="15">
    <source>
        <dbReference type="HAMAP-Rule" id="MF_00688"/>
    </source>
</evidence>
<sequence length="269" mass="30843">MSGFKIRPPQNRMCRIESKSFAEILKSNISAFSLMRFGVIIVIKYSYGKEVNILAIYRLTKEIIFPNPELSEEDGLLAVGGDLSLERLILVYCNGIFPWYSEGDPILWWCPKPRFIMIPDEVKISKSMKKIIRKEKFKVTFNNDFEGVIGNCKSLREINNEGTWINEDMKNAYINLFNNGYAMSVETYLDEKLVGGLYGVKIGKCFFGESMFSKESNASKIALIKLAEKLNDEGFIFIDCQMHTNHLESMGGKFVEWDVFKNLLNKGLE</sequence>
<comment type="similarity">
    <text evidence="9 15">Belongs to the L/F-transferase family.</text>
</comment>
<reference evidence="16 17" key="1">
    <citation type="submission" date="2016-05" db="EMBL/GenBank/DDBJ databases">
        <title>Microbial solvent formation.</title>
        <authorList>
            <person name="Poehlein A."/>
            <person name="Montoya Solano J.D."/>
            <person name="Flitsch S."/>
            <person name="Krabben P."/>
            <person name="Duerre P."/>
            <person name="Daniel R."/>
        </authorList>
    </citation>
    <scope>NUCLEOTIDE SEQUENCE [LARGE SCALE GENOMIC DNA]</scope>
    <source>
        <strain evidence="16 17">L1-8</strain>
    </source>
</reference>
<dbReference type="InterPro" id="IPR004616">
    <property type="entry name" value="Leu/Phe-tRNA_Trfase"/>
</dbReference>
<dbReference type="STRING" id="169679.CSACC_18060"/>
<gene>
    <name evidence="15 16" type="primary">aat</name>
    <name evidence="16" type="ORF">CLOSAC_12440</name>
</gene>